<keyword evidence="12 13" id="KW-0472">Membrane</keyword>
<keyword evidence="5" id="KW-0349">Heme</keyword>
<feature type="transmembrane region" description="Helical" evidence="13">
    <location>
        <begin position="6"/>
        <end position="27"/>
    </location>
</feature>
<evidence type="ECO:0000256" key="6">
    <source>
        <dbReference type="ARBA" id="ARBA00022723"/>
    </source>
</evidence>
<organism evidence="14 15">
    <name type="scientific">Neodiprion lecontei</name>
    <name type="common">Redheaded pine sawfly</name>
    <dbReference type="NCBI Taxonomy" id="441921"/>
    <lineage>
        <taxon>Eukaryota</taxon>
        <taxon>Metazoa</taxon>
        <taxon>Ecdysozoa</taxon>
        <taxon>Arthropoda</taxon>
        <taxon>Hexapoda</taxon>
        <taxon>Insecta</taxon>
        <taxon>Pterygota</taxon>
        <taxon>Neoptera</taxon>
        <taxon>Endopterygota</taxon>
        <taxon>Hymenoptera</taxon>
        <taxon>Tenthredinoidea</taxon>
        <taxon>Diprionidae</taxon>
        <taxon>Diprioninae</taxon>
        <taxon>Neodiprion</taxon>
    </lineage>
</organism>
<evidence type="ECO:0000256" key="10">
    <source>
        <dbReference type="ARBA" id="ARBA00023004"/>
    </source>
</evidence>
<keyword evidence="9" id="KW-0560">Oxidoreductase</keyword>
<keyword evidence="10" id="KW-0408">Iron</keyword>
<name>A0ABM3GM52_NEOLC</name>
<evidence type="ECO:0000256" key="12">
    <source>
        <dbReference type="ARBA" id="ARBA00023136"/>
    </source>
</evidence>
<comment type="cofactor">
    <cofactor evidence="1">
        <name>heme</name>
        <dbReference type="ChEBI" id="CHEBI:30413"/>
    </cofactor>
</comment>
<keyword evidence="11" id="KW-0503">Monooxygenase</keyword>
<dbReference type="Pfam" id="PF00067">
    <property type="entry name" value="p450"/>
    <property type="match status" value="1"/>
</dbReference>
<dbReference type="PANTHER" id="PTHR24292">
    <property type="entry name" value="CYTOCHROME P450"/>
    <property type="match status" value="1"/>
</dbReference>
<evidence type="ECO:0000256" key="3">
    <source>
        <dbReference type="ARBA" id="ARBA00004406"/>
    </source>
</evidence>
<keyword evidence="13" id="KW-1133">Transmembrane helix</keyword>
<dbReference type="InterPro" id="IPR036396">
    <property type="entry name" value="Cyt_P450_sf"/>
</dbReference>
<dbReference type="PRINTS" id="PR00385">
    <property type="entry name" value="P450"/>
</dbReference>
<dbReference type="PANTHER" id="PTHR24292:SF45">
    <property type="entry name" value="CYTOCHROME P450 6G1-RELATED"/>
    <property type="match status" value="1"/>
</dbReference>
<keyword evidence="7" id="KW-0256">Endoplasmic reticulum</keyword>
<sequence>MGILSLNWWLDFAVVFASAIVAAYLYMTRNFNHWSKRNVMEVSPIPFFGNFLDCCLFRKSTSEVIQSVYEKGSGNEGKPYVGFYVFDKPALVLRDHEIMKRILIKDFDYFRDRFMRTDASDTIAYGNLFLMRNPAWRAMRLKLSQFFSAAKLQRTFRLMVDVGEDLDRHLEALKLGGTGRTIEVKEIAAEFMTDLIGSCAFGLRVNCLNNPDAEFRTCGKNMFQFSYVRSAEFTSIFFIPELVRPLKLKFFSKASTNFMRKVFTETLNKRMESGVRRDDLIDLMIDWTKSDIDISEDFKLEGDSLVGTAALFLAAGFETTSTIMAFGLYELALHPDVQSKLREEIRTAMANNGGDITYRMINSLPYLDKVVSETLRKYPSLPFLDRMANTDYEVAETGLVIEKGTPVYVSLLGLHYDPEYYPEPHKFDPERFSEANRDKIPRYAYLPFGIGPRSCVEPFLSTTRKQEDKR</sequence>
<gene>
    <name evidence="15" type="primary">LOC107221797</name>
</gene>
<protein>
    <submittedName>
        <fullName evidence="15">Cytochrome P450 6k1 isoform X2</fullName>
    </submittedName>
</protein>
<dbReference type="InterPro" id="IPR050476">
    <property type="entry name" value="Insect_CytP450_Detox"/>
</dbReference>
<dbReference type="Proteomes" id="UP000829291">
    <property type="component" value="Chromosome 7"/>
</dbReference>
<comment type="subcellular location">
    <subcellularLocation>
        <location evidence="3">Endoplasmic reticulum membrane</location>
        <topology evidence="3">Peripheral membrane protein</topology>
    </subcellularLocation>
    <subcellularLocation>
        <location evidence="2">Microsome membrane</location>
        <topology evidence="2">Peripheral membrane protein</topology>
    </subcellularLocation>
</comment>
<dbReference type="RefSeq" id="XP_046601328.1">
    <property type="nucleotide sequence ID" value="XM_046745372.1"/>
</dbReference>
<accession>A0ABM3GM52</accession>
<dbReference type="CDD" id="cd11056">
    <property type="entry name" value="CYP6-like"/>
    <property type="match status" value="1"/>
</dbReference>
<dbReference type="InterPro" id="IPR002401">
    <property type="entry name" value="Cyt_P450_E_grp-I"/>
</dbReference>
<proteinExistence type="inferred from homology"/>
<keyword evidence="6" id="KW-0479">Metal-binding</keyword>
<evidence type="ECO:0000256" key="9">
    <source>
        <dbReference type="ARBA" id="ARBA00023002"/>
    </source>
</evidence>
<dbReference type="Gene3D" id="1.10.630.10">
    <property type="entry name" value="Cytochrome P450"/>
    <property type="match status" value="1"/>
</dbReference>
<evidence type="ECO:0000313" key="15">
    <source>
        <dbReference type="RefSeq" id="XP_046601328.1"/>
    </source>
</evidence>
<evidence type="ECO:0000256" key="1">
    <source>
        <dbReference type="ARBA" id="ARBA00001971"/>
    </source>
</evidence>
<evidence type="ECO:0000256" key="8">
    <source>
        <dbReference type="ARBA" id="ARBA00022848"/>
    </source>
</evidence>
<evidence type="ECO:0000256" key="2">
    <source>
        <dbReference type="ARBA" id="ARBA00004174"/>
    </source>
</evidence>
<comment type="similarity">
    <text evidence="4">Belongs to the cytochrome P450 family.</text>
</comment>
<keyword evidence="14" id="KW-1185">Reference proteome</keyword>
<evidence type="ECO:0000256" key="4">
    <source>
        <dbReference type="ARBA" id="ARBA00010617"/>
    </source>
</evidence>
<dbReference type="SUPFAM" id="SSF48264">
    <property type="entry name" value="Cytochrome P450"/>
    <property type="match status" value="1"/>
</dbReference>
<dbReference type="GeneID" id="107221797"/>
<evidence type="ECO:0000313" key="14">
    <source>
        <dbReference type="Proteomes" id="UP000829291"/>
    </source>
</evidence>
<evidence type="ECO:0000256" key="13">
    <source>
        <dbReference type="SAM" id="Phobius"/>
    </source>
</evidence>
<dbReference type="PRINTS" id="PR00463">
    <property type="entry name" value="EP450I"/>
</dbReference>
<keyword evidence="8" id="KW-0492">Microsome</keyword>
<reference evidence="15" key="1">
    <citation type="submission" date="2025-08" db="UniProtKB">
        <authorList>
            <consortium name="RefSeq"/>
        </authorList>
    </citation>
    <scope>IDENTIFICATION</scope>
    <source>
        <tissue evidence="15">Thorax and Abdomen</tissue>
    </source>
</reference>
<evidence type="ECO:0000256" key="11">
    <source>
        <dbReference type="ARBA" id="ARBA00023033"/>
    </source>
</evidence>
<evidence type="ECO:0000256" key="5">
    <source>
        <dbReference type="ARBA" id="ARBA00022617"/>
    </source>
</evidence>
<dbReference type="InterPro" id="IPR001128">
    <property type="entry name" value="Cyt_P450"/>
</dbReference>
<keyword evidence="13" id="KW-0812">Transmembrane</keyword>
<evidence type="ECO:0000256" key="7">
    <source>
        <dbReference type="ARBA" id="ARBA00022824"/>
    </source>
</evidence>